<proteinExistence type="predicted"/>
<keyword evidence="1" id="KW-0812">Transmembrane</keyword>
<dbReference type="PROSITE" id="PS00018">
    <property type="entry name" value="EF_HAND_1"/>
    <property type="match status" value="1"/>
</dbReference>
<evidence type="ECO:0000313" key="2">
    <source>
        <dbReference type="EMBL" id="TWU24632.1"/>
    </source>
</evidence>
<dbReference type="AlphaFoldDB" id="A0A5C6CJT5"/>
<dbReference type="OrthoDB" id="218600at2"/>
<reference evidence="2 3" key="1">
    <citation type="submission" date="2019-02" db="EMBL/GenBank/DDBJ databases">
        <title>Deep-cultivation of Planctomycetes and their phenomic and genomic characterization uncovers novel biology.</title>
        <authorList>
            <person name="Wiegand S."/>
            <person name="Jogler M."/>
            <person name="Boedeker C."/>
            <person name="Pinto D."/>
            <person name="Vollmers J."/>
            <person name="Rivas-Marin E."/>
            <person name="Kohn T."/>
            <person name="Peeters S.H."/>
            <person name="Heuer A."/>
            <person name="Rast P."/>
            <person name="Oberbeckmann S."/>
            <person name="Bunk B."/>
            <person name="Jeske O."/>
            <person name="Meyerdierks A."/>
            <person name="Storesund J.E."/>
            <person name="Kallscheuer N."/>
            <person name="Luecker S."/>
            <person name="Lage O.M."/>
            <person name="Pohl T."/>
            <person name="Merkel B.J."/>
            <person name="Hornburger P."/>
            <person name="Mueller R.-W."/>
            <person name="Bruemmer F."/>
            <person name="Labrenz M."/>
            <person name="Spormann A.M."/>
            <person name="Op Den Camp H."/>
            <person name="Overmann J."/>
            <person name="Amann R."/>
            <person name="Jetten M.S.M."/>
            <person name="Mascher T."/>
            <person name="Medema M.H."/>
            <person name="Devos D.P."/>
            <person name="Kaster A.-K."/>
            <person name="Ovreas L."/>
            <person name="Rohde M."/>
            <person name="Galperin M.Y."/>
            <person name="Jogler C."/>
        </authorList>
    </citation>
    <scope>NUCLEOTIDE SEQUENCE [LARGE SCALE GENOMIC DNA]</scope>
    <source>
        <strain evidence="2 3">Pla144</strain>
    </source>
</reference>
<dbReference type="Proteomes" id="UP000318437">
    <property type="component" value="Unassembled WGS sequence"/>
</dbReference>
<gene>
    <name evidence="2" type="ORF">Pla144_35170</name>
</gene>
<protein>
    <submittedName>
        <fullName evidence="2">Uncharacterized protein</fullName>
    </submittedName>
</protein>
<evidence type="ECO:0000313" key="3">
    <source>
        <dbReference type="Proteomes" id="UP000318437"/>
    </source>
</evidence>
<name>A0A5C6CJT5_9BACT</name>
<keyword evidence="3" id="KW-1185">Reference proteome</keyword>
<feature type="transmembrane region" description="Helical" evidence="1">
    <location>
        <begin position="20"/>
        <end position="41"/>
    </location>
</feature>
<organism evidence="2 3">
    <name type="scientific">Bythopirellula polymerisocia</name>
    <dbReference type="NCBI Taxonomy" id="2528003"/>
    <lineage>
        <taxon>Bacteria</taxon>
        <taxon>Pseudomonadati</taxon>
        <taxon>Planctomycetota</taxon>
        <taxon>Planctomycetia</taxon>
        <taxon>Pirellulales</taxon>
        <taxon>Lacipirellulaceae</taxon>
        <taxon>Bythopirellula</taxon>
    </lineage>
</organism>
<sequence length="786" mass="82398">MTLSKRFLACRELTFPGMAILAWGCLGIAYSMGVTVTWTGLGVNDYWNNSANWSNPPGNPPNFMDEAIVGLPAPTVLNVNGLVQTLVVTDGGTINMLGGNDLTITSGVLTNFGEIVVNSDQLDDLTTILLSTTTTISGKGKIVLNKPFFSGTPPFTMTRGATIESSSQINHGSNHTIEGTGQINAALNNEGTIRALNPNGAGVLPLILAGNQQFNENLLTSSPSGQLDVKTSLITQGTAGRIVADTGFITLDGTKIIGGKLESNSGGQISVVGTNGARFREVLNEATVNAGVFLGIEGANFTNNGTISGGTIRFDDSMTLNGTGEIILNNGTLQTLSPAVLTQGATHVIRGKGILSAELVNNGIIEVSPASGVPTPTLTLSGFSKANNHIIRALPGTVLDIATGISLNQDTASGRLIAEDSLIQFNSGSGLNRGRVETSGTGRIEVRGTVTFTDVTIEGALNVRAQPTVQLTVHGSSLANNGLMTVNPQFANVSHTILFDGDNSMSLAGNGMIDLNNTQHRAQITIAAGKSLTQQANHKITGIGQINGNLINLGEIVGDGPANLIDINGTLSGTNNLKNVRINGNHLIGLGNIHSVPTFGTYQLTDSSTVEFEIGGTHTNLFDKIFGETVNVDGMLSIEQIDTGGGVFQPQLGDMFEIIYATNITGTFDAVNIMGLNPAIDYKILYATNSVTLEAIRKYSADFDFDGDVDAADLTRWQAGYGMNSATYMDGDADEDGDVDGQDFLTWQREFGLGVPLTAAEIAVPEPSILRLTLMLGSVALFFLRG</sequence>
<keyword evidence="1" id="KW-1133">Transmembrane helix</keyword>
<dbReference type="RefSeq" id="WP_146451862.1">
    <property type="nucleotide sequence ID" value="NZ_SJPS01000005.1"/>
</dbReference>
<comment type="caution">
    <text evidence="2">The sequence shown here is derived from an EMBL/GenBank/DDBJ whole genome shotgun (WGS) entry which is preliminary data.</text>
</comment>
<dbReference type="InterPro" id="IPR018247">
    <property type="entry name" value="EF_Hand_1_Ca_BS"/>
</dbReference>
<keyword evidence="1" id="KW-0472">Membrane</keyword>
<evidence type="ECO:0000256" key="1">
    <source>
        <dbReference type="SAM" id="Phobius"/>
    </source>
</evidence>
<dbReference type="EMBL" id="SJPS01000005">
    <property type="protein sequence ID" value="TWU24632.1"/>
    <property type="molecule type" value="Genomic_DNA"/>
</dbReference>
<accession>A0A5C6CJT5</accession>